<evidence type="ECO:0000256" key="5">
    <source>
        <dbReference type="ARBA" id="ARBA00022519"/>
    </source>
</evidence>
<feature type="region of interest" description="Disordered" evidence="10">
    <location>
        <begin position="1"/>
        <end position="20"/>
    </location>
</feature>
<dbReference type="PROSITE" id="PS52015">
    <property type="entry name" value="TONB_CTD"/>
    <property type="match status" value="1"/>
</dbReference>
<dbReference type="GO" id="GO:0015031">
    <property type="term" value="P:protein transport"/>
    <property type="evidence" value="ECO:0007669"/>
    <property type="project" value="UniProtKB-KW"/>
</dbReference>
<feature type="compositionally biased region" description="Gly residues" evidence="10">
    <location>
        <begin position="98"/>
        <end position="108"/>
    </location>
</feature>
<keyword evidence="5" id="KW-0997">Cell inner membrane</keyword>
<dbReference type="Pfam" id="PF03544">
    <property type="entry name" value="TonB_C"/>
    <property type="match status" value="1"/>
</dbReference>
<dbReference type="GO" id="GO:0015891">
    <property type="term" value="P:siderophore transport"/>
    <property type="evidence" value="ECO:0007669"/>
    <property type="project" value="InterPro"/>
</dbReference>
<organism evidence="13 14">
    <name type="scientific">Desulfovibrio fairfieldensis</name>
    <dbReference type="NCBI Taxonomy" id="44742"/>
    <lineage>
        <taxon>Bacteria</taxon>
        <taxon>Pseudomonadati</taxon>
        <taxon>Thermodesulfobacteriota</taxon>
        <taxon>Desulfovibrionia</taxon>
        <taxon>Desulfovibrionales</taxon>
        <taxon>Desulfovibrionaceae</taxon>
        <taxon>Desulfovibrio</taxon>
    </lineage>
</organism>
<feature type="compositionally biased region" description="Polar residues" evidence="10">
    <location>
        <begin position="183"/>
        <end position="197"/>
    </location>
</feature>
<dbReference type="Proteomes" id="UP000069241">
    <property type="component" value="Chromosome"/>
</dbReference>
<dbReference type="PANTHER" id="PTHR33446">
    <property type="entry name" value="PROTEIN TONB-RELATED"/>
    <property type="match status" value="1"/>
</dbReference>
<dbReference type="STRING" id="44742.AXF13_01745"/>
<gene>
    <name evidence="13" type="ORF">AXF13_01745</name>
</gene>
<evidence type="ECO:0000313" key="13">
    <source>
        <dbReference type="EMBL" id="AMD88942.1"/>
    </source>
</evidence>
<keyword evidence="6 11" id="KW-0812">Transmembrane</keyword>
<evidence type="ECO:0000256" key="9">
    <source>
        <dbReference type="ARBA" id="ARBA00023136"/>
    </source>
</evidence>
<dbReference type="InterPro" id="IPR037682">
    <property type="entry name" value="TonB_C"/>
</dbReference>
<feature type="transmembrane region" description="Helical" evidence="11">
    <location>
        <begin position="53"/>
        <end position="74"/>
    </location>
</feature>
<name>A0A0X8JHL0_9BACT</name>
<sequence length="316" mass="32451">MKHGEIQAAQVSRDGLPPVWDGHQAPAPVPGTRNAAFAFPPARPRGPGRAWKGWLLSCCLHFCLLGGILAFAAYQVEKEEPVYRVALVALGDMSPAGTGAGLPGGTRGGAPDTAPVQAPGPPPAPAAEPAAGKNAVTHKSADAPHPVAPAKTRSPGKAAGKNKKRPTAPSQERMPSPAGPLTPQASGGQAATVPTGSAGTGTRHDTAASRAGTGGSGGSGLYMPGQLDHLPSVLRPVKPDYPPDAKKKRIEGRVVVRLIVDSTGRPTECAVHAAEPSGYFEEAALGAARKTRFIPGKKNGRPVRTLVLLPFAFRLR</sequence>
<dbReference type="InterPro" id="IPR051045">
    <property type="entry name" value="TonB-dependent_transducer"/>
</dbReference>
<dbReference type="GO" id="GO:0055085">
    <property type="term" value="P:transmembrane transport"/>
    <property type="evidence" value="ECO:0007669"/>
    <property type="project" value="InterPro"/>
</dbReference>
<comment type="subcellular location">
    <subcellularLocation>
        <location evidence="1">Cell inner membrane</location>
        <topology evidence="1">Single-pass membrane protein</topology>
        <orientation evidence="1">Periplasmic side</orientation>
    </subcellularLocation>
</comment>
<evidence type="ECO:0000259" key="12">
    <source>
        <dbReference type="PROSITE" id="PS52015"/>
    </source>
</evidence>
<dbReference type="EMBL" id="CP014229">
    <property type="protein sequence ID" value="AMD88942.1"/>
    <property type="molecule type" value="Genomic_DNA"/>
</dbReference>
<dbReference type="NCBIfam" id="TIGR01352">
    <property type="entry name" value="tonB_Cterm"/>
    <property type="match status" value="1"/>
</dbReference>
<feature type="domain" description="TonB C-terminal" evidence="12">
    <location>
        <begin position="226"/>
        <end position="316"/>
    </location>
</feature>
<evidence type="ECO:0000256" key="10">
    <source>
        <dbReference type="SAM" id="MobiDB-lite"/>
    </source>
</evidence>
<evidence type="ECO:0000256" key="7">
    <source>
        <dbReference type="ARBA" id="ARBA00022927"/>
    </source>
</evidence>
<feature type="region of interest" description="Disordered" evidence="10">
    <location>
        <begin position="98"/>
        <end position="221"/>
    </location>
</feature>
<evidence type="ECO:0000313" key="14">
    <source>
        <dbReference type="Proteomes" id="UP000069241"/>
    </source>
</evidence>
<dbReference type="AlphaFoldDB" id="A0A0X8JHL0"/>
<dbReference type="InterPro" id="IPR003538">
    <property type="entry name" value="TonB"/>
</dbReference>
<accession>A0A0X8JHL0</accession>
<evidence type="ECO:0000256" key="3">
    <source>
        <dbReference type="ARBA" id="ARBA00022448"/>
    </source>
</evidence>
<evidence type="ECO:0000256" key="6">
    <source>
        <dbReference type="ARBA" id="ARBA00022692"/>
    </source>
</evidence>
<dbReference type="PANTHER" id="PTHR33446:SF2">
    <property type="entry name" value="PROTEIN TONB"/>
    <property type="match status" value="1"/>
</dbReference>
<evidence type="ECO:0000256" key="11">
    <source>
        <dbReference type="SAM" id="Phobius"/>
    </source>
</evidence>
<keyword evidence="4" id="KW-1003">Cell membrane</keyword>
<dbReference type="Gene3D" id="3.30.1150.10">
    <property type="match status" value="1"/>
</dbReference>
<dbReference type="GO" id="GO:0031992">
    <property type="term" value="F:energy transducer activity"/>
    <property type="evidence" value="ECO:0007669"/>
    <property type="project" value="InterPro"/>
</dbReference>
<dbReference type="InterPro" id="IPR006260">
    <property type="entry name" value="TonB/TolA_C"/>
</dbReference>
<dbReference type="SUPFAM" id="SSF74653">
    <property type="entry name" value="TolA/TonB C-terminal domain"/>
    <property type="match status" value="1"/>
</dbReference>
<evidence type="ECO:0000256" key="2">
    <source>
        <dbReference type="ARBA" id="ARBA00006555"/>
    </source>
</evidence>
<protein>
    <submittedName>
        <fullName evidence="13">Energy transducer TonB</fullName>
    </submittedName>
</protein>
<keyword evidence="9 11" id="KW-0472">Membrane</keyword>
<keyword evidence="14" id="KW-1185">Reference proteome</keyword>
<dbReference type="GO" id="GO:0098797">
    <property type="term" value="C:plasma membrane protein complex"/>
    <property type="evidence" value="ECO:0007669"/>
    <property type="project" value="TreeGrafter"/>
</dbReference>
<keyword evidence="3" id="KW-0813">Transport</keyword>
<evidence type="ECO:0000256" key="4">
    <source>
        <dbReference type="ARBA" id="ARBA00022475"/>
    </source>
</evidence>
<evidence type="ECO:0000256" key="1">
    <source>
        <dbReference type="ARBA" id="ARBA00004383"/>
    </source>
</evidence>
<dbReference type="KEGG" id="dfi:AXF13_01745"/>
<keyword evidence="7" id="KW-0653">Protein transport</keyword>
<dbReference type="PRINTS" id="PR01374">
    <property type="entry name" value="TONBPROTEIN"/>
</dbReference>
<keyword evidence="8 11" id="KW-1133">Transmembrane helix</keyword>
<dbReference type="GO" id="GO:0030288">
    <property type="term" value="C:outer membrane-bounded periplasmic space"/>
    <property type="evidence" value="ECO:0007669"/>
    <property type="project" value="InterPro"/>
</dbReference>
<comment type="similarity">
    <text evidence="2">Belongs to the TonB family.</text>
</comment>
<dbReference type="RefSeq" id="WP_062251416.1">
    <property type="nucleotide sequence ID" value="NZ_CP014229.1"/>
</dbReference>
<reference evidence="14" key="1">
    <citation type="submission" date="2016-02" db="EMBL/GenBank/DDBJ databases">
        <authorList>
            <person name="Holder M.E."/>
            <person name="Ajami N.J."/>
            <person name="Petrosino J.F."/>
        </authorList>
    </citation>
    <scope>NUCLEOTIDE SEQUENCE [LARGE SCALE GENOMIC DNA]</scope>
    <source>
        <strain evidence="14">CCUG 45958</strain>
    </source>
</reference>
<proteinExistence type="inferred from homology"/>
<evidence type="ECO:0000256" key="8">
    <source>
        <dbReference type="ARBA" id="ARBA00022989"/>
    </source>
</evidence>